<evidence type="ECO:0000256" key="5">
    <source>
        <dbReference type="ARBA" id="ARBA00022692"/>
    </source>
</evidence>
<evidence type="ECO:0000313" key="11">
    <source>
        <dbReference type="Proteomes" id="UP000190911"/>
    </source>
</evidence>
<evidence type="ECO:0000256" key="9">
    <source>
        <dbReference type="SAM" id="Phobius"/>
    </source>
</evidence>
<comment type="subcellular location">
    <subcellularLocation>
        <location evidence="1">Cell inner membrane</location>
        <topology evidence="1">Multi-pass membrane protein</topology>
    </subcellularLocation>
</comment>
<dbReference type="GO" id="GO:0005886">
    <property type="term" value="C:plasma membrane"/>
    <property type="evidence" value="ECO:0007669"/>
    <property type="project" value="UniProtKB-SubCell"/>
</dbReference>
<comment type="similarity">
    <text evidence="2">Belongs to the UPF0283 family.</text>
</comment>
<dbReference type="InterPro" id="IPR006507">
    <property type="entry name" value="UPF0283"/>
</dbReference>
<accession>A0A1M7IDD5</accession>
<dbReference type="EMBL" id="LT670847">
    <property type="protein sequence ID" value="SHM38772.1"/>
    <property type="molecule type" value="Genomic_DNA"/>
</dbReference>
<keyword evidence="3" id="KW-1003">Cell membrane</keyword>
<evidence type="ECO:0000256" key="3">
    <source>
        <dbReference type="ARBA" id="ARBA00022475"/>
    </source>
</evidence>
<dbReference type="RefSeq" id="WP_079554409.1">
    <property type="nucleotide sequence ID" value="NZ_LT670847.1"/>
</dbReference>
<dbReference type="InParanoid" id="A0A1M7IDD5"/>
<dbReference type="InterPro" id="IPR021147">
    <property type="entry name" value="DUF697"/>
</dbReference>
<evidence type="ECO:0000256" key="6">
    <source>
        <dbReference type="ARBA" id="ARBA00022989"/>
    </source>
</evidence>
<dbReference type="OrthoDB" id="958025at2"/>
<dbReference type="AlphaFoldDB" id="A0A1M7IDD5"/>
<gene>
    <name evidence="10" type="ORF">SAMN05878437_2698</name>
</gene>
<feature type="transmembrane region" description="Helical" evidence="9">
    <location>
        <begin position="66"/>
        <end position="87"/>
    </location>
</feature>
<dbReference type="Pfam" id="PF05128">
    <property type="entry name" value="DUF697"/>
    <property type="match status" value="1"/>
</dbReference>
<protein>
    <submittedName>
        <fullName evidence="10">Putative membrane protein</fullName>
    </submittedName>
</protein>
<evidence type="ECO:0000256" key="7">
    <source>
        <dbReference type="ARBA" id="ARBA00023136"/>
    </source>
</evidence>
<sequence>MTSPKPRRHFHLNGDAVAEPLIGDDTPLRRAHRFDATAREETPVDDAASRQALPEQSLGAPRKRRWGLLFVLAGSAALGTAEFVTGLPDAFASARWLDAAWQVFGLTLIGLGGAAMLRELARLKRLKRHDKLREALADLPHRSPKQARTLADRLQTQLKLSDDDPHWVAFQHAREPHHSGQDTLTLLNHHLLGPRDREAQRLISRMCGETAVMVAVSPLTLVDMALVAWRNIAMVDRLCRLYGLELGYASRLRLFKTVLHNMAFAGASELATDAGMDMLSLDMTGRMSARAGQGLAVGLLSARLGLRALRLCRPLAFAPNEQPTLGDLRRDLWQQLRRLDAKPRDRDE</sequence>
<proteinExistence type="inferred from homology"/>
<dbReference type="PANTHER" id="PTHR39342">
    <property type="entry name" value="UPF0283 MEMBRANE PROTEIN YCJF"/>
    <property type="match status" value="1"/>
</dbReference>
<dbReference type="FunCoup" id="A0A1M7IDD5">
    <property type="interactions" value="69"/>
</dbReference>
<name>A0A1M7IDD5_9GAMM</name>
<keyword evidence="4" id="KW-0997">Cell inner membrane</keyword>
<keyword evidence="6 9" id="KW-1133">Transmembrane helix</keyword>
<keyword evidence="7 9" id="KW-0472">Membrane</keyword>
<feature type="transmembrane region" description="Helical" evidence="9">
    <location>
        <begin position="99"/>
        <end position="117"/>
    </location>
</feature>
<dbReference type="Proteomes" id="UP000190911">
    <property type="component" value="Chromosome I"/>
</dbReference>
<dbReference type="NCBIfam" id="TIGR01620">
    <property type="entry name" value="hyp_HI0043"/>
    <property type="match status" value="1"/>
</dbReference>
<feature type="transmembrane region" description="Helical" evidence="9">
    <location>
        <begin position="210"/>
        <end position="229"/>
    </location>
</feature>
<dbReference type="PANTHER" id="PTHR39342:SF1">
    <property type="entry name" value="UPF0283 MEMBRANE PROTEIN YCJF"/>
    <property type="match status" value="1"/>
</dbReference>
<reference evidence="10 11" key="1">
    <citation type="submission" date="2016-11" db="EMBL/GenBank/DDBJ databases">
        <authorList>
            <person name="Jaros S."/>
            <person name="Januszkiewicz K."/>
            <person name="Wedrychowicz H."/>
        </authorList>
    </citation>
    <scope>NUCLEOTIDE SEQUENCE [LARGE SCALE GENOMIC DNA]</scope>
    <source>
        <strain evidence="10 11">ACAM 12</strain>
    </source>
</reference>
<dbReference type="STRING" id="29571.SAMN05878437_2698"/>
<evidence type="ECO:0000256" key="2">
    <source>
        <dbReference type="ARBA" id="ARBA00008255"/>
    </source>
</evidence>
<keyword evidence="5 9" id="KW-0812">Transmembrane</keyword>
<evidence type="ECO:0000256" key="8">
    <source>
        <dbReference type="SAM" id="MobiDB-lite"/>
    </source>
</evidence>
<evidence type="ECO:0000256" key="1">
    <source>
        <dbReference type="ARBA" id="ARBA00004429"/>
    </source>
</evidence>
<evidence type="ECO:0000256" key="4">
    <source>
        <dbReference type="ARBA" id="ARBA00022519"/>
    </source>
</evidence>
<organism evidence="10 11">
    <name type="scientific">Vreelandella subglaciescola</name>
    <dbReference type="NCBI Taxonomy" id="29571"/>
    <lineage>
        <taxon>Bacteria</taxon>
        <taxon>Pseudomonadati</taxon>
        <taxon>Pseudomonadota</taxon>
        <taxon>Gammaproteobacteria</taxon>
        <taxon>Oceanospirillales</taxon>
        <taxon>Halomonadaceae</taxon>
        <taxon>Vreelandella</taxon>
    </lineage>
</organism>
<evidence type="ECO:0000313" key="10">
    <source>
        <dbReference type="EMBL" id="SHM38772.1"/>
    </source>
</evidence>
<feature type="region of interest" description="Disordered" evidence="8">
    <location>
        <begin position="35"/>
        <end position="56"/>
    </location>
</feature>
<keyword evidence="11" id="KW-1185">Reference proteome</keyword>